<protein>
    <submittedName>
        <fullName evidence="1">Uncharacterized protein</fullName>
    </submittedName>
</protein>
<accession>A0A382DKN9</accession>
<gene>
    <name evidence="1" type="ORF">METZ01_LOCUS191041</name>
</gene>
<proteinExistence type="predicted"/>
<evidence type="ECO:0000313" key="1">
    <source>
        <dbReference type="EMBL" id="SVB38187.1"/>
    </source>
</evidence>
<name>A0A382DKN9_9ZZZZ</name>
<feature type="non-terminal residue" evidence="1">
    <location>
        <position position="1"/>
    </location>
</feature>
<organism evidence="1">
    <name type="scientific">marine metagenome</name>
    <dbReference type="NCBI Taxonomy" id="408172"/>
    <lineage>
        <taxon>unclassified sequences</taxon>
        <taxon>metagenomes</taxon>
        <taxon>ecological metagenomes</taxon>
    </lineage>
</organism>
<dbReference type="AlphaFoldDB" id="A0A382DKN9"/>
<dbReference type="EMBL" id="UINC01039548">
    <property type="protein sequence ID" value="SVB38187.1"/>
    <property type="molecule type" value="Genomic_DNA"/>
</dbReference>
<sequence>VNTLVSQVQIIPITTLKSQDGRKTRTMAQTPATITICKPTVGVRATNSPTNTPRAV</sequence>
<reference evidence="1" key="1">
    <citation type="submission" date="2018-05" db="EMBL/GenBank/DDBJ databases">
        <authorList>
            <person name="Lanie J.A."/>
            <person name="Ng W.-L."/>
            <person name="Kazmierczak K.M."/>
            <person name="Andrzejewski T.M."/>
            <person name="Davidsen T.M."/>
            <person name="Wayne K.J."/>
            <person name="Tettelin H."/>
            <person name="Glass J.I."/>
            <person name="Rusch D."/>
            <person name="Podicherti R."/>
            <person name="Tsui H.-C.T."/>
            <person name="Winkler M.E."/>
        </authorList>
    </citation>
    <scope>NUCLEOTIDE SEQUENCE</scope>
</reference>